<protein>
    <submittedName>
        <fullName evidence="2">Unplaced genomic scaffold SPHSTscaffold_235, whole genome shotgun sequence</fullName>
    </submittedName>
</protein>
<dbReference type="InterPro" id="IPR054586">
    <property type="entry name" value="MACPF_1_fungal"/>
</dbReference>
<dbReference type="AlphaFoldDB" id="A0A0C9TFW7"/>
<accession>A0A0C9TFW7</accession>
<name>A0A0C9TFW7_SPHS4</name>
<dbReference type="HOGENOM" id="CLU_652409_0_0_1"/>
<dbReference type="EMBL" id="KN837310">
    <property type="protein sequence ID" value="KIJ28283.1"/>
    <property type="molecule type" value="Genomic_DNA"/>
</dbReference>
<evidence type="ECO:0000259" key="1">
    <source>
        <dbReference type="Pfam" id="PF22693"/>
    </source>
</evidence>
<evidence type="ECO:0000313" key="2">
    <source>
        <dbReference type="EMBL" id="KIJ28283.1"/>
    </source>
</evidence>
<feature type="domain" description="MACPF-like" evidence="1">
    <location>
        <begin position="190"/>
        <end position="354"/>
    </location>
</feature>
<organism evidence="2 3">
    <name type="scientific">Sphaerobolus stellatus (strain SS14)</name>
    <dbReference type="NCBI Taxonomy" id="990650"/>
    <lineage>
        <taxon>Eukaryota</taxon>
        <taxon>Fungi</taxon>
        <taxon>Dikarya</taxon>
        <taxon>Basidiomycota</taxon>
        <taxon>Agaricomycotina</taxon>
        <taxon>Agaricomycetes</taxon>
        <taxon>Phallomycetidae</taxon>
        <taxon>Geastrales</taxon>
        <taxon>Sphaerobolaceae</taxon>
        <taxon>Sphaerobolus</taxon>
    </lineage>
</organism>
<evidence type="ECO:0000313" key="3">
    <source>
        <dbReference type="Proteomes" id="UP000054279"/>
    </source>
</evidence>
<sequence>MPINASGLDTRQYKGWKNWSFSLISLSTGIPSLPDSRRLPILLSSNISSGKVYKHRVAVGGADTVLLTDLRKQINAVIAQGDSLVDAEEYEVDSGSEKSIKLADDGVLHISAALVEENVLIPVHVSRPDAYTNAQAPADSIAVNQAYLNETTAKLFGNGNNAASKDFKTFNELTAKERKELADSAYLGFGLVLSDENPRRSAFNCINPTSITDLLCTPTNTAAGEVKLEYSARAAAYAKAGWAKIEASVSTPFVSGGLDASFKASSSSEGSAQTLHVCERYIFSQCTVALGSGEANLKPIAGLRAAIDKALQQSIPAQKIVELTRVCDKYGHVYPTSVELGAMQVTSKTVQDVEDLLFQHQKSSLEAGMQLAIGKKLGLAGNAQVAAGGGYSSEEDKRNASRFENTNWQKVFMEERVLISF</sequence>
<keyword evidence="3" id="KW-1185">Reference proteome</keyword>
<gene>
    <name evidence="2" type="ORF">M422DRAFT_54663</name>
</gene>
<reference evidence="2 3" key="1">
    <citation type="submission" date="2014-06" db="EMBL/GenBank/DDBJ databases">
        <title>Evolutionary Origins and Diversification of the Mycorrhizal Mutualists.</title>
        <authorList>
            <consortium name="DOE Joint Genome Institute"/>
            <consortium name="Mycorrhizal Genomics Consortium"/>
            <person name="Kohler A."/>
            <person name="Kuo A."/>
            <person name="Nagy L.G."/>
            <person name="Floudas D."/>
            <person name="Copeland A."/>
            <person name="Barry K.W."/>
            <person name="Cichocki N."/>
            <person name="Veneault-Fourrey C."/>
            <person name="LaButti K."/>
            <person name="Lindquist E.A."/>
            <person name="Lipzen A."/>
            <person name="Lundell T."/>
            <person name="Morin E."/>
            <person name="Murat C."/>
            <person name="Riley R."/>
            <person name="Ohm R."/>
            <person name="Sun H."/>
            <person name="Tunlid A."/>
            <person name="Henrissat B."/>
            <person name="Grigoriev I.V."/>
            <person name="Hibbett D.S."/>
            <person name="Martin F."/>
        </authorList>
    </citation>
    <scope>NUCLEOTIDE SEQUENCE [LARGE SCALE GENOMIC DNA]</scope>
    <source>
        <strain evidence="2 3">SS14</strain>
    </source>
</reference>
<proteinExistence type="predicted"/>
<dbReference type="Pfam" id="PF22693">
    <property type="entry name" value="MACPF_1"/>
    <property type="match status" value="1"/>
</dbReference>
<dbReference type="Proteomes" id="UP000054279">
    <property type="component" value="Unassembled WGS sequence"/>
</dbReference>